<dbReference type="InterPro" id="IPR036390">
    <property type="entry name" value="WH_DNA-bd_sf"/>
</dbReference>
<name>A0A554X8T5_9BURK</name>
<feature type="domain" description="HTH asnC-type" evidence="4">
    <location>
        <begin position="7"/>
        <end position="68"/>
    </location>
</feature>
<dbReference type="STRING" id="307486.GCA_000807215_00744"/>
<dbReference type="InterPro" id="IPR019887">
    <property type="entry name" value="Tscrpt_reg_AsnC/Lrp_C"/>
</dbReference>
<dbReference type="GO" id="GO:0043565">
    <property type="term" value="F:sequence-specific DNA binding"/>
    <property type="evidence" value="ECO:0007669"/>
    <property type="project" value="InterPro"/>
</dbReference>
<dbReference type="InterPro" id="IPR011008">
    <property type="entry name" value="Dimeric_a/b-barrel"/>
</dbReference>
<proteinExistence type="predicted"/>
<dbReference type="GO" id="GO:0043200">
    <property type="term" value="P:response to amino acid"/>
    <property type="evidence" value="ECO:0007669"/>
    <property type="project" value="TreeGrafter"/>
</dbReference>
<dbReference type="SUPFAM" id="SSF46785">
    <property type="entry name" value="Winged helix' DNA-binding domain"/>
    <property type="match status" value="1"/>
</dbReference>
<dbReference type="Pfam" id="PF01037">
    <property type="entry name" value="AsnC_trans_reg"/>
    <property type="match status" value="1"/>
</dbReference>
<dbReference type="InterPro" id="IPR036388">
    <property type="entry name" value="WH-like_DNA-bd_sf"/>
</dbReference>
<dbReference type="GO" id="GO:0006355">
    <property type="term" value="P:regulation of DNA-templated transcription"/>
    <property type="evidence" value="ECO:0007669"/>
    <property type="project" value="UniProtKB-ARBA"/>
</dbReference>
<accession>A0A554X8T5</accession>
<evidence type="ECO:0000256" key="1">
    <source>
        <dbReference type="ARBA" id="ARBA00023015"/>
    </source>
</evidence>
<dbReference type="GO" id="GO:0005829">
    <property type="term" value="C:cytosol"/>
    <property type="evidence" value="ECO:0007669"/>
    <property type="project" value="TreeGrafter"/>
</dbReference>
<dbReference type="PROSITE" id="PS50956">
    <property type="entry name" value="HTH_ASNC_2"/>
    <property type="match status" value="1"/>
</dbReference>
<dbReference type="Gene3D" id="3.30.70.920">
    <property type="match status" value="1"/>
</dbReference>
<dbReference type="PROSITE" id="PS00519">
    <property type="entry name" value="HTH_ASNC_1"/>
    <property type="match status" value="1"/>
</dbReference>
<dbReference type="Gene3D" id="1.10.10.10">
    <property type="entry name" value="Winged helix-like DNA-binding domain superfamily/Winged helix DNA-binding domain"/>
    <property type="match status" value="1"/>
</dbReference>
<organism evidence="5 6">
    <name type="scientific">Tepidimonas taiwanensis</name>
    <dbReference type="NCBI Taxonomy" id="307486"/>
    <lineage>
        <taxon>Bacteria</taxon>
        <taxon>Pseudomonadati</taxon>
        <taxon>Pseudomonadota</taxon>
        <taxon>Betaproteobacteria</taxon>
        <taxon>Burkholderiales</taxon>
        <taxon>Tepidimonas</taxon>
    </lineage>
</organism>
<keyword evidence="3" id="KW-0804">Transcription</keyword>
<keyword evidence="2 5" id="KW-0238">DNA-binding</keyword>
<gene>
    <name evidence="5" type="primary">decR_2</name>
    <name evidence="5" type="ORF">Ttaiw_01297</name>
</gene>
<dbReference type="PANTHER" id="PTHR30154:SF53">
    <property type="entry name" value="HTH-TYPE TRANSCRIPTIONAL REGULATOR LRPC"/>
    <property type="match status" value="1"/>
</dbReference>
<protein>
    <submittedName>
        <fullName evidence="5">DNA-binding transcriptional activator DecR</fullName>
    </submittedName>
</protein>
<dbReference type="AlphaFoldDB" id="A0A554X8T5"/>
<dbReference type="RefSeq" id="WP_185974890.1">
    <property type="nucleotide sequence ID" value="NZ_CP083911.1"/>
</dbReference>
<dbReference type="SUPFAM" id="SSF54909">
    <property type="entry name" value="Dimeric alpha+beta barrel"/>
    <property type="match status" value="1"/>
</dbReference>
<dbReference type="CDD" id="cd00090">
    <property type="entry name" value="HTH_ARSR"/>
    <property type="match status" value="1"/>
</dbReference>
<dbReference type="InterPro" id="IPR019888">
    <property type="entry name" value="Tscrpt_reg_AsnC-like"/>
</dbReference>
<evidence type="ECO:0000259" key="4">
    <source>
        <dbReference type="PROSITE" id="PS50956"/>
    </source>
</evidence>
<dbReference type="Proteomes" id="UP000317763">
    <property type="component" value="Unassembled WGS sequence"/>
</dbReference>
<reference evidence="5 6" key="1">
    <citation type="submission" date="2019-07" db="EMBL/GenBank/DDBJ databases">
        <title>Tepidimonas taiwanensis I1-1 draft genome.</title>
        <authorList>
            <person name="Da Costa M.S."/>
            <person name="Froufe H.J.C."/>
            <person name="Egas C."/>
            <person name="Albuquerque L."/>
        </authorList>
    </citation>
    <scope>NUCLEOTIDE SEQUENCE [LARGE SCALE GENOMIC DNA]</scope>
    <source>
        <strain evidence="5 6">I1-1</strain>
    </source>
</reference>
<evidence type="ECO:0000313" key="6">
    <source>
        <dbReference type="Proteomes" id="UP000317763"/>
    </source>
</evidence>
<dbReference type="PRINTS" id="PR00033">
    <property type="entry name" value="HTHASNC"/>
</dbReference>
<evidence type="ECO:0000256" key="3">
    <source>
        <dbReference type="ARBA" id="ARBA00023163"/>
    </source>
</evidence>
<dbReference type="InterPro" id="IPR000485">
    <property type="entry name" value="AsnC-type_HTH_dom"/>
</dbReference>
<dbReference type="InterPro" id="IPR011991">
    <property type="entry name" value="ArsR-like_HTH"/>
</dbReference>
<evidence type="ECO:0000256" key="2">
    <source>
        <dbReference type="ARBA" id="ARBA00023125"/>
    </source>
</evidence>
<dbReference type="EMBL" id="VJOM01000011">
    <property type="protein sequence ID" value="TSE32186.1"/>
    <property type="molecule type" value="Genomic_DNA"/>
</dbReference>
<dbReference type="Pfam" id="PF13404">
    <property type="entry name" value="HTH_AsnC-type"/>
    <property type="match status" value="1"/>
</dbReference>
<keyword evidence="6" id="KW-1185">Reference proteome</keyword>
<comment type="caution">
    <text evidence="5">The sequence shown here is derived from an EMBL/GenBank/DDBJ whole genome shotgun (WGS) entry which is preliminary data.</text>
</comment>
<dbReference type="InterPro" id="IPR019885">
    <property type="entry name" value="Tscrpt_reg_HTH_AsnC-type_CS"/>
</dbReference>
<dbReference type="PANTHER" id="PTHR30154">
    <property type="entry name" value="LEUCINE-RESPONSIVE REGULATORY PROTEIN"/>
    <property type="match status" value="1"/>
</dbReference>
<dbReference type="SMART" id="SM00344">
    <property type="entry name" value="HTH_ASNC"/>
    <property type="match status" value="1"/>
</dbReference>
<evidence type="ECO:0000313" key="5">
    <source>
        <dbReference type="EMBL" id="TSE32186.1"/>
    </source>
</evidence>
<keyword evidence="1" id="KW-0805">Transcription regulation</keyword>
<sequence length="167" mass="18487">MQANIQLDEIDIGILTALSADSRRSYADVASEVGLSTAAVHERVRKMVERGVIERFSLRIDPQRLGLHFTAFVAIRNDGGVHCREVAPRLREMPEVLELHSVAGEYDFLAKIRTTHARALEDVLYQIKAIPGVARTTSTVVLNTEFEDRPLRWPPSSGARPPDGTGS</sequence>